<reference evidence="7" key="1">
    <citation type="journal article" date="2019" name="Int. J. Syst. Evol. Microbiol.">
        <title>The Global Catalogue of Microorganisms (GCM) 10K type strain sequencing project: providing services to taxonomists for standard genome sequencing and annotation.</title>
        <authorList>
            <consortium name="The Broad Institute Genomics Platform"/>
            <consortium name="The Broad Institute Genome Sequencing Center for Infectious Disease"/>
            <person name="Wu L."/>
            <person name="Ma J."/>
        </authorList>
    </citation>
    <scope>NUCLEOTIDE SEQUENCE [LARGE SCALE GENOMIC DNA]</scope>
    <source>
        <strain evidence="7">PCU 280</strain>
    </source>
</reference>
<dbReference type="Gene3D" id="3.20.20.370">
    <property type="entry name" value="Glycoside hydrolase/deacetylase"/>
    <property type="match status" value="1"/>
</dbReference>
<keyword evidence="3" id="KW-0378">Hydrolase</keyword>
<comment type="caution">
    <text evidence="6">The sequence shown here is derived from an EMBL/GenBank/DDBJ whole genome shotgun (WGS) entry which is preliminary data.</text>
</comment>
<keyword evidence="2" id="KW-0479">Metal-binding</keyword>
<gene>
    <name evidence="6" type="ORF">ACFP56_05675</name>
</gene>
<dbReference type="CDD" id="cd10802">
    <property type="entry name" value="YdjC_TTHB029_like"/>
    <property type="match status" value="1"/>
</dbReference>
<proteinExistence type="predicted"/>
<dbReference type="EMBL" id="JBHSTE010000002">
    <property type="protein sequence ID" value="MFC6332105.1"/>
    <property type="molecule type" value="Genomic_DNA"/>
</dbReference>
<dbReference type="InterPro" id="IPR006879">
    <property type="entry name" value="YdjC-like"/>
</dbReference>
<dbReference type="PANTHER" id="PTHR31609:SF1">
    <property type="entry name" value="CARBOHYDRATE DEACETYLASE"/>
    <property type="match status" value="1"/>
</dbReference>
<keyword evidence="7" id="KW-1185">Reference proteome</keyword>
<evidence type="ECO:0000256" key="1">
    <source>
        <dbReference type="ARBA" id="ARBA00001946"/>
    </source>
</evidence>
<organism evidence="6 7">
    <name type="scientific">Paenibacillus septentrionalis</name>
    <dbReference type="NCBI Taxonomy" id="429342"/>
    <lineage>
        <taxon>Bacteria</taxon>
        <taxon>Bacillati</taxon>
        <taxon>Bacillota</taxon>
        <taxon>Bacilli</taxon>
        <taxon>Bacillales</taxon>
        <taxon>Paenibacillaceae</taxon>
        <taxon>Paenibacillus</taxon>
    </lineage>
</organism>
<dbReference type="Pfam" id="PF04794">
    <property type="entry name" value="YdjC"/>
    <property type="match status" value="1"/>
</dbReference>
<evidence type="ECO:0000256" key="2">
    <source>
        <dbReference type="ARBA" id="ARBA00022723"/>
    </source>
</evidence>
<evidence type="ECO:0000256" key="5">
    <source>
        <dbReference type="ARBA" id="ARBA00023277"/>
    </source>
</evidence>
<protein>
    <submittedName>
        <fullName evidence="6">Polysaccharide deacetylase family protein</fullName>
    </submittedName>
</protein>
<evidence type="ECO:0000256" key="4">
    <source>
        <dbReference type="ARBA" id="ARBA00022842"/>
    </source>
</evidence>
<comment type="cofactor">
    <cofactor evidence="1">
        <name>Mg(2+)</name>
        <dbReference type="ChEBI" id="CHEBI:18420"/>
    </cofactor>
</comment>
<name>A0ABW1V433_9BACL</name>
<accession>A0ABW1V433</accession>
<sequence>MSLAQQLGYSEQDRLLIINGDDFGLSPSFNEGIQQLLQSEAISSATVMMPCAYARAAVSWSVNNPQYDVGVHFTFTSEWNAYKWGPVTRNADVSSLVTNEGYFHHDCLGFEQAATPSQVALELNHQIEMALQLGMKPSHADSHMGSLYGLATGKHFLVEALDVCAHYGLPFRLPRYVNEAQQEVVPAQLEPQLTALAQLADQKGVVIVDYLIGLPFEAKADETTQSFLQELKSYLSKLKPGVSELIVHPSKPSEELNYFHSHASKRIVEWEALQHPEFKQYLQEQNIKLIHWKDLQQLQRKQAGRSYPFA</sequence>
<dbReference type="Proteomes" id="UP001596233">
    <property type="component" value="Unassembled WGS sequence"/>
</dbReference>
<evidence type="ECO:0000256" key="3">
    <source>
        <dbReference type="ARBA" id="ARBA00022801"/>
    </source>
</evidence>
<dbReference type="RefSeq" id="WP_379232119.1">
    <property type="nucleotide sequence ID" value="NZ_JBHSTE010000002.1"/>
</dbReference>
<evidence type="ECO:0000313" key="7">
    <source>
        <dbReference type="Proteomes" id="UP001596233"/>
    </source>
</evidence>
<keyword evidence="4" id="KW-0460">Magnesium</keyword>
<dbReference type="InterPro" id="IPR011330">
    <property type="entry name" value="Glyco_hydro/deAcase_b/a-brl"/>
</dbReference>
<evidence type="ECO:0000313" key="6">
    <source>
        <dbReference type="EMBL" id="MFC6332105.1"/>
    </source>
</evidence>
<dbReference type="PANTHER" id="PTHR31609">
    <property type="entry name" value="YDJC DEACETYLASE FAMILY MEMBER"/>
    <property type="match status" value="1"/>
</dbReference>
<keyword evidence="5" id="KW-0119">Carbohydrate metabolism</keyword>
<dbReference type="SUPFAM" id="SSF88713">
    <property type="entry name" value="Glycoside hydrolase/deacetylase"/>
    <property type="match status" value="1"/>
</dbReference>